<dbReference type="AlphaFoldDB" id="A0ABC9NNI9"/>
<evidence type="ECO:0000313" key="2">
    <source>
        <dbReference type="Proteomes" id="UP000003042"/>
    </source>
</evidence>
<reference evidence="1 2" key="1">
    <citation type="submission" date="2008-02" db="EMBL/GenBank/DDBJ databases">
        <title>Annotation of Escherichia albertii TW07627.</title>
        <authorList>
            <person name="Sutton G."/>
            <person name="Whittam T.S."/>
            <person name="Sebastian Y."/>
        </authorList>
    </citation>
    <scope>NUCLEOTIDE SEQUENCE [LARGE SCALE GENOMIC DNA]</scope>
    <source>
        <strain evidence="1 2">TW07627</strain>
    </source>
</reference>
<name>A0ABC9NNI9_ESCAT</name>
<gene>
    <name evidence="1" type="ORF">ESCAB7627_2720</name>
</gene>
<comment type="caution">
    <text evidence="1">The sequence shown here is derived from an EMBL/GenBank/DDBJ whole genome shotgun (WGS) entry which is preliminary data.</text>
</comment>
<protein>
    <submittedName>
        <fullName evidence="1">Uncharacterized protein</fullName>
    </submittedName>
</protein>
<accession>A0ABC9NNI9</accession>
<sequence length="37" mass="4369">MKDFGRIRRSRLPAVFLVQEWGHAQNSALAIYCHFLH</sequence>
<dbReference type="EMBL" id="ABKX01000005">
    <property type="protein sequence ID" value="EDS91799.1"/>
    <property type="molecule type" value="Genomic_DNA"/>
</dbReference>
<proteinExistence type="predicted"/>
<evidence type="ECO:0000313" key="1">
    <source>
        <dbReference type="EMBL" id="EDS91799.1"/>
    </source>
</evidence>
<organism evidence="1 2">
    <name type="scientific">Escherichia albertii (strain TW07627)</name>
    <dbReference type="NCBI Taxonomy" id="502347"/>
    <lineage>
        <taxon>Bacteria</taxon>
        <taxon>Pseudomonadati</taxon>
        <taxon>Pseudomonadota</taxon>
        <taxon>Gammaproteobacteria</taxon>
        <taxon>Enterobacterales</taxon>
        <taxon>Enterobacteriaceae</taxon>
        <taxon>Escherichia</taxon>
    </lineage>
</organism>
<dbReference type="Proteomes" id="UP000003042">
    <property type="component" value="Unassembled WGS sequence"/>
</dbReference>